<dbReference type="AlphaFoldDB" id="A0A383AD48"/>
<dbReference type="EMBL" id="UINC01191148">
    <property type="protein sequence ID" value="SVE05632.1"/>
    <property type="molecule type" value="Genomic_DNA"/>
</dbReference>
<dbReference type="InterPro" id="IPR045175">
    <property type="entry name" value="M28_fam"/>
</dbReference>
<dbReference type="Pfam" id="PF04389">
    <property type="entry name" value="Peptidase_M28"/>
    <property type="match status" value="1"/>
</dbReference>
<feature type="non-terminal residue" evidence="2">
    <location>
        <position position="201"/>
    </location>
</feature>
<feature type="domain" description="Peptidase M28" evidence="1">
    <location>
        <begin position="104"/>
        <end position="200"/>
    </location>
</feature>
<proteinExistence type="predicted"/>
<sequence>MMQRWVLLLAMLVSVAGFALNHYASQSPDSKSTHTSQSEFSAERAFDLLARLLGDESPHPVGSAENARVKDEILTWLAEQEIDATVQQAWGCAHSGSRCAWVENIVATLPGKHNGPYVALMVHYDSVPPAPGAGDDGAGLAAVLEAARLLKASGPTQYPVMLIITDAEEAGLLGAEAFFKQHDLRQQISAVINIEGSGSSG</sequence>
<protein>
    <recommendedName>
        <fullName evidence="1">Peptidase M28 domain-containing protein</fullName>
    </recommendedName>
</protein>
<dbReference type="Gene3D" id="3.40.630.10">
    <property type="entry name" value="Zn peptidases"/>
    <property type="match status" value="1"/>
</dbReference>
<gene>
    <name evidence="2" type="ORF">METZ01_LOCUS458486</name>
</gene>
<organism evidence="2">
    <name type="scientific">marine metagenome</name>
    <dbReference type="NCBI Taxonomy" id="408172"/>
    <lineage>
        <taxon>unclassified sequences</taxon>
        <taxon>metagenomes</taxon>
        <taxon>ecological metagenomes</taxon>
    </lineage>
</organism>
<evidence type="ECO:0000313" key="2">
    <source>
        <dbReference type="EMBL" id="SVE05632.1"/>
    </source>
</evidence>
<name>A0A383AD48_9ZZZZ</name>
<dbReference type="InterPro" id="IPR007484">
    <property type="entry name" value="Peptidase_M28"/>
</dbReference>
<dbReference type="GO" id="GO:0006508">
    <property type="term" value="P:proteolysis"/>
    <property type="evidence" value="ECO:0007669"/>
    <property type="project" value="InterPro"/>
</dbReference>
<dbReference type="PANTHER" id="PTHR12147">
    <property type="entry name" value="METALLOPEPTIDASE M28 FAMILY MEMBER"/>
    <property type="match status" value="1"/>
</dbReference>
<dbReference type="SUPFAM" id="SSF53187">
    <property type="entry name" value="Zn-dependent exopeptidases"/>
    <property type="match status" value="1"/>
</dbReference>
<dbReference type="GO" id="GO:0008235">
    <property type="term" value="F:metalloexopeptidase activity"/>
    <property type="evidence" value="ECO:0007669"/>
    <property type="project" value="InterPro"/>
</dbReference>
<dbReference type="PANTHER" id="PTHR12147:SF26">
    <property type="entry name" value="PEPTIDASE M28 DOMAIN-CONTAINING PROTEIN"/>
    <property type="match status" value="1"/>
</dbReference>
<evidence type="ECO:0000259" key="1">
    <source>
        <dbReference type="Pfam" id="PF04389"/>
    </source>
</evidence>
<reference evidence="2" key="1">
    <citation type="submission" date="2018-05" db="EMBL/GenBank/DDBJ databases">
        <authorList>
            <person name="Lanie J.A."/>
            <person name="Ng W.-L."/>
            <person name="Kazmierczak K.M."/>
            <person name="Andrzejewski T.M."/>
            <person name="Davidsen T.M."/>
            <person name="Wayne K.J."/>
            <person name="Tettelin H."/>
            <person name="Glass J.I."/>
            <person name="Rusch D."/>
            <person name="Podicherti R."/>
            <person name="Tsui H.-C.T."/>
            <person name="Winkler M.E."/>
        </authorList>
    </citation>
    <scope>NUCLEOTIDE SEQUENCE</scope>
</reference>
<accession>A0A383AD48</accession>